<dbReference type="InterPro" id="IPR016181">
    <property type="entry name" value="Acyl_CoA_acyltransferase"/>
</dbReference>
<evidence type="ECO:0000313" key="2">
    <source>
        <dbReference type="EMBL" id="MDU0112338.1"/>
    </source>
</evidence>
<protein>
    <submittedName>
        <fullName evidence="2">GNAT family N-acetyltransferase</fullName>
    </submittedName>
</protein>
<organism evidence="2 3">
    <name type="scientific">Psychrosphaera aquimarina</name>
    <dbReference type="NCBI Taxonomy" id="2044854"/>
    <lineage>
        <taxon>Bacteria</taxon>
        <taxon>Pseudomonadati</taxon>
        <taxon>Pseudomonadota</taxon>
        <taxon>Gammaproteobacteria</taxon>
        <taxon>Alteromonadales</taxon>
        <taxon>Pseudoalteromonadaceae</taxon>
        <taxon>Psychrosphaera</taxon>
    </lineage>
</organism>
<proteinExistence type="predicted"/>
<evidence type="ECO:0000313" key="3">
    <source>
        <dbReference type="Proteomes" id="UP001257914"/>
    </source>
</evidence>
<name>A0ABU3QY43_9GAMM</name>
<dbReference type="EMBL" id="JAWCUA010000003">
    <property type="protein sequence ID" value="MDU0112338.1"/>
    <property type="molecule type" value="Genomic_DNA"/>
</dbReference>
<evidence type="ECO:0000259" key="1">
    <source>
        <dbReference type="PROSITE" id="PS51186"/>
    </source>
</evidence>
<feature type="domain" description="N-acetyltransferase" evidence="1">
    <location>
        <begin position="1"/>
        <end position="161"/>
    </location>
</feature>
<dbReference type="Proteomes" id="UP001257914">
    <property type="component" value="Unassembled WGS sequence"/>
</dbReference>
<keyword evidence="3" id="KW-1185">Reference proteome</keyword>
<comment type="caution">
    <text evidence="2">The sequence shown here is derived from an EMBL/GenBank/DDBJ whole genome shotgun (WGS) entry which is preliminary data.</text>
</comment>
<gene>
    <name evidence="2" type="ORF">RT723_04850</name>
</gene>
<dbReference type="InterPro" id="IPR000182">
    <property type="entry name" value="GNAT_dom"/>
</dbReference>
<dbReference type="Pfam" id="PF00583">
    <property type="entry name" value="Acetyltransf_1"/>
    <property type="match status" value="1"/>
</dbReference>
<dbReference type="SUPFAM" id="SSF55729">
    <property type="entry name" value="Acyl-CoA N-acyltransferases (Nat)"/>
    <property type="match status" value="1"/>
</dbReference>
<sequence length="162" mass="18829">MKLTTPTESDINTISQWFPDEIHLRTWSGPKFRYPFTQASFYQDLSMERLPSFCLKYSEKNECVDTDMLVGFGQYYSRVGRCHLGRLVINPECRGQNKIADLIHLLAHEGCAQLKADMLSLFVFHDNHKAKNAYQKLGFVEAEYPEEMPMDGCVYMVKHYKS</sequence>
<dbReference type="Gene3D" id="3.40.630.30">
    <property type="match status" value="1"/>
</dbReference>
<reference evidence="2 3" key="1">
    <citation type="submission" date="2023-10" db="EMBL/GenBank/DDBJ databases">
        <title>Psychrosphaera aquimaarina strain SW33 isolated from seawater.</title>
        <authorList>
            <person name="Bayburt H."/>
            <person name="Kim J.M."/>
            <person name="Choi B.J."/>
            <person name="Jeon C.O."/>
        </authorList>
    </citation>
    <scope>NUCLEOTIDE SEQUENCE [LARGE SCALE GENOMIC DNA]</scope>
    <source>
        <strain evidence="2 3">KCTC 52743</strain>
    </source>
</reference>
<accession>A0ABU3QY43</accession>
<dbReference type="RefSeq" id="WP_315946085.1">
    <property type="nucleotide sequence ID" value="NZ_JAWCUA010000003.1"/>
</dbReference>
<dbReference type="PROSITE" id="PS51186">
    <property type="entry name" value="GNAT"/>
    <property type="match status" value="1"/>
</dbReference>